<feature type="transmembrane region" description="Helical" evidence="1">
    <location>
        <begin position="217"/>
        <end position="238"/>
    </location>
</feature>
<keyword evidence="1" id="KW-1133">Transmembrane helix</keyword>
<feature type="transmembrane region" description="Helical" evidence="1">
    <location>
        <begin position="97"/>
        <end position="120"/>
    </location>
</feature>
<keyword evidence="1" id="KW-0812">Transmembrane</keyword>
<feature type="transmembrane region" description="Helical" evidence="1">
    <location>
        <begin position="26"/>
        <end position="57"/>
    </location>
</feature>
<feature type="transmembrane region" description="Helical" evidence="1">
    <location>
        <begin position="275"/>
        <end position="292"/>
    </location>
</feature>
<dbReference type="Proteomes" id="UP001058860">
    <property type="component" value="Chromosome"/>
</dbReference>
<feature type="transmembrane region" description="Helical" evidence="1">
    <location>
        <begin position="244"/>
        <end position="266"/>
    </location>
</feature>
<proteinExistence type="predicted"/>
<evidence type="ECO:0008006" key="4">
    <source>
        <dbReference type="Google" id="ProtNLM"/>
    </source>
</evidence>
<sequence length="428" mass="45645">MPLVLLFGDAPEFGSAAAWVVSGGAYLLLGVLGVLVFALGRAWFGWAAGALAALIILTREPVLSYGLRAYVDLPYLCLLLGALLVETKRPRAGWPVLALLALAGLLRPEAWLFSGAYVLWLAWGPDGLRGRALVQLCAIAASAPLLWALHDLLLTGNPLWSLTGTRDNAAELGRKTGLLNVPTTLPRRLGEILREPVLLAAAGGLGFGIWKLRDQARLGVIAGLLGLAAFTVLATAGLSILVRYLLPVATIGAIFAGAGVFGWMLLDRDDRARRWWIGFAAVVVLALVAFTPKQFDRLDSLQRALSTQEAIVGDLETFFSEDPPGEVCPVYVVPNRRPVPYVALWTGGQPGDTALADERPPPPESTDPATAVVAATQETVFLPRTRAIADDFILDARDRDRALPTAPPGGRTTTTAFWTATSFACRGS</sequence>
<gene>
    <name evidence="2" type="ORF">LRS13_09675</name>
</gene>
<dbReference type="EMBL" id="CP088295">
    <property type="protein sequence ID" value="UUY05767.1"/>
    <property type="molecule type" value="Genomic_DNA"/>
</dbReference>
<dbReference type="RefSeq" id="WP_353866209.1">
    <property type="nucleotide sequence ID" value="NZ_CP088295.1"/>
</dbReference>
<protein>
    <recommendedName>
        <fullName evidence="4">Glycosyltransferase RgtA/B/C/D-like domain-containing protein</fullName>
    </recommendedName>
</protein>
<evidence type="ECO:0000256" key="1">
    <source>
        <dbReference type="SAM" id="Phobius"/>
    </source>
</evidence>
<reference evidence="3" key="1">
    <citation type="submission" date="2021-11" db="EMBL/GenBank/DDBJ databases">
        <title>Cultivation dependent microbiological survey of springs from the worlds oldest radium mine currently devoted to the extraction of radon-saturated water.</title>
        <authorList>
            <person name="Kapinusova G."/>
            <person name="Smrhova T."/>
            <person name="Strejcek M."/>
            <person name="Suman J."/>
            <person name="Jani K."/>
            <person name="Pajer P."/>
            <person name="Uhlik O."/>
        </authorList>
    </citation>
    <scope>NUCLEOTIDE SEQUENCE [LARGE SCALE GENOMIC DNA]</scope>
    <source>
        <strain evidence="3">J379</strain>
    </source>
</reference>
<organism evidence="2 3">
    <name type="scientific">Svornostia abyssi</name>
    <dbReference type="NCBI Taxonomy" id="2898438"/>
    <lineage>
        <taxon>Bacteria</taxon>
        <taxon>Bacillati</taxon>
        <taxon>Actinomycetota</taxon>
        <taxon>Thermoleophilia</taxon>
        <taxon>Solirubrobacterales</taxon>
        <taxon>Baekduiaceae</taxon>
        <taxon>Svornostia</taxon>
    </lineage>
</organism>
<keyword evidence="3" id="KW-1185">Reference proteome</keyword>
<evidence type="ECO:0000313" key="3">
    <source>
        <dbReference type="Proteomes" id="UP001058860"/>
    </source>
</evidence>
<keyword evidence="1" id="KW-0472">Membrane</keyword>
<accession>A0ABY5PN70</accession>
<feature type="transmembrane region" description="Helical" evidence="1">
    <location>
        <begin position="69"/>
        <end position="85"/>
    </location>
</feature>
<evidence type="ECO:0000313" key="2">
    <source>
        <dbReference type="EMBL" id="UUY05767.1"/>
    </source>
</evidence>
<feature type="transmembrane region" description="Helical" evidence="1">
    <location>
        <begin position="132"/>
        <end position="150"/>
    </location>
</feature>
<name>A0ABY5PN70_9ACTN</name>